<reference evidence="7" key="1">
    <citation type="submission" date="2022-01" db="EMBL/GenBank/DDBJ databases">
        <title>Collection of gut derived symbiotic bacterial strains cultured from healthy donors.</title>
        <authorList>
            <person name="Lin H."/>
            <person name="Kohout C."/>
            <person name="Waligurski E."/>
            <person name="Pamer E.G."/>
        </authorList>
    </citation>
    <scope>NUCLEOTIDE SEQUENCE</scope>
    <source>
        <strain evidence="7">DFI.7.46</strain>
    </source>
</reference>
<dbReference type="Gene3D" id="2.40.10.10">
    <property type="entry name" value="Trypsin-like serine proteases"/>
    <property type="match status" value="2"/>
</dbReference>
<dbReference type="InterPro" id="IPR051201">
    <property type="entry name" value="Chloro_Bact_Ser_Proteases"/>
</dbReference>
<dbReference type="PROSITE" id="PS50106">
    <property type="entry name" value="PDZ"/>
    <property type="match status" value="1"/>
</dbReference>
<keyword evidence="2" id="KW-0645">Protease</keyword>
<dbReference type="SUPFAM" id="SSF50494">
    <property type="entry name" value="Trypsin-like serine proteases"/>
    <property type="match status" value="1"/>
</dbReference>
<accession>A0AAJ1BCR5</accession>
<dbReference type="PANTHER" id="PTHR43343">
    <property type="entry name" value="PEPTIDASE S12"/>
    <property type="match status" value="1"/>
</dbReference>
<dbReference type="InterPro" id="IPR043504">
    <property type="entry name" value="Peptidase_S1_PA_chymotrypsin"/>
</dbReference>
<proteinExistence type="inferred from homology"/>
<keyword evidence="3" id="KW-0378">Hydrolase</keyword>
<dbReference type="Pfam" id="PF13365">
    <property type="entry name" value="Trypsin_2"/>
    <property type="match status" value="1"/>
</dbReference>
<feature type="domain" description="PDZ" evidence="6">
    <location>
        <begin position="455"/>
        <end position="542"/>
    </location>
</feature>
<dbReference type="AlphaFoldDB" id="A0AAJ1BCR5"/>
<name>A0AAJ1BCR5_9ACTO</name>
<comment type="similarity">
    <text evidence="1">Belongs to the peptidase S1C family.</text>
</comment>
<feature type="compositionally biased region" description="Polar residues" evidence="4">
    <location>
        <begin position="82"/>
        <end position="129"/>
    </location>
</feature>
<keyword evidence="5" id="KW-1133">Transmembrane helix</keyword>
<evidence type="ECO:0000313" key="7">
    <source>
        <dbReference type="EMBL" id="MCG4618478.1"/>
    </source>
</evidence>
<organism evidence="7 8">
    <name type="scientific">Varibaculum cambriense</name>
    <dbReference type="NCBI Taxonomy" id="184870"/>
    <lineage>
        <taxon>Bacteria</taxon>
        <taxon>Bacillati</taxon>
        <taxon>Actinomycetota</taxon>
        <taxon>Actinomycetes</taxon>
        <taxon>Actinomycetales</taxon>
        <taxon>Actinomycetaceae</taxon>
        <taxon>Varibaculum</taxon>
    </lineage>
</organism>
<evidence type="ECO:0000256" key="1">
    <source>
        <dbReference type="ARBA" id="ARBA00010541"/>
    </source>
</evidence>
<dbReference type="GO" id="GO:0006508">
    <property type="term" value="P:proteolysis"/>
    <property type="evidence" value="ECO:0007669"/>
    <property type="project" value="UniProtKB-KW"/>
</dbReference>
<evidence type="ECO:0000313" key="8">
    <source>
        <dbReference type="Proteomes" id="UP001200537"/>
    </source>
</evidence>
<dbReference type="InterPro" id="IPR009003">
    <property type="entry name" value="Peptidase_S1_PA"/>
</dbReference>
<dbReference type="InterPro" id="IPR001940">
    <property type="entry name" value="Peptidase_S1C"/>
</dbReference>
<dbReference type="Pfam" id="PF13180">
    <property type="entry name" value="PDZ_2"/>
    <property type="match status" value="1"/>
</dbReference>
<feature type="region of interest" description="Disordered" evidence="4">
    <location>
        <begin position="1"/>
        <end position="175"/>
    </location>
</feature>
<feature type="transmembrane region" description="Helical" evidence="5">
    <location>
        <begin position="179"/>
        <end position="197"/>
    </location>
</feature>
<evidence type="ECO:0000256" key="4">
    <source>
        <dbReference type="SAM" id="MobiDB-lite"/>
    </source>
</evidence>
<evidence type="ECO:0000256" key="5">
    <source>
        <dbReference type="SAM" id="Phobius"/>
    </source>
</evidence>
<sequence>MTNSNDSTQPQNGSNPIDDWEMDDWQSAGWPGEIPEPSGDSFPPQDSGNAGSFYASEAEKARPELTGRITDIQPGTPAVSGEATSSYRGISPQTDQAFSPGQTASEDHSSPYSFGINESSPSQTTSSFANDFGGQPAADTADYPYSPSPQGSFLPPEQPAWEPSPMPAKRKEKTKRGPGWLATIAIAVAAALCVWLLPSDWGSRTTSLGKSPVKVATEAPVTQASAKNTNWETVAKAVQPSVVAIQVASGNSGETGSGVIFDEAGHVITNYHVVASAISGNAKVQIELFNGKIYDAKVLGSDASTDLAVLEFVSPPKDLQMAALGSSTGLRVAQPVAAIGSPLGLENTVTIGIISALDRPVVVNQSSESEGSGIQIPGLNDRSGAGQQVVTNAIQVDAAINPGNSGGPLFDASGKVIGITSSIASLGSSSGGQAGSIGIGFAIPVNLVRNVADQIITSGKVTHAMLGVTIDTAVAKIGGESRMGARVSSVVRGSGADRAGLKEGDLITKIDDFQVGSGVALTGYVRWYNPGDKVKLTVLRQDGTHEIEAELGAQTSDRKYRR</sequence>
<comment type="caution">
    <text evidence="7">The sequence shown here is derived from an EMBL/GenBank/DDBJ whole genome shotgun (WGS) entry which is preliminary data.</text>
</comment>
<keyword evidence="5" id="KW-0472">Membrane</keyword>
<dbReference type="EMBL" id="JAKNHJ010000016">
    <property type="protein sequence ID" value="MCG4618478.1"/>
    <property type="molecule type" value="Genomic_DNA"/>
</dbReference>
<dbReference type="SMART" id="SM00228">
    <property type="entry name" value="PDZ"/>
    <property type="match status" value="1"/>
</dbReference>
<dbReference type="Proteomes" id="UP001200537">
    <property type="component" value="Unassembled WGS sequence"/>
</dbReference>
<evidence type="ECO:0000256" key="3">
    <source>
        <dbReference type="ARBA" id="ARBA00022801"/>
    </source>
</evidence>
<dbReference type="InterPro" id="IPR036034">
    <property type="entry name" value="PDZ_sf"/>
</dbReference>
<dbReference type="RefSeq" id="WP_238128343.1">
    <property type="nucleotide sequence ID" value="NZ_JAKNHJ010000016.1"/>
</dbReference>
<protein>
    <submittedName>
        <fullName evidence="7">Trypsin-like peptidase domain-containing protein</fullName>
    </submittedName>
</protein>
<dbReference type="InterPro" id="IPR001478">
    <property type="entry name" value="PDZ"/>
</dbReference>
<dbReference type="GO" id="GO:0004252">
    <property type="term" value="F:serine-type endopeptidase activity"/>
    <property type="evidence" value="ECO:0007669"/>
    <property type="project" value="InterPro"/>
</dbReference>
<dbReference type="Gene3D" id="2.30.42.10">
    <property type="match status" value="1"/>
</dbReference>
<dbReference type="PRINTS" id="PR00834">
    <property type="entry name" value="PROTEASES2C"/>
</dbReference>
<dbReference type="PANTHER" id="PTHR43343:SF3">
    <property type="entry name" value="PROTEASE DO-LIKE 8, CHLOROPLASTIC"/>
    <property type="match status" value="1"/>
</dbReference>
<evidence type="ECO:0000259" key="6">
    <source>
        <dbReference type="PROSITE" id="PS50106"/>
    </source>
</evidence>
<gene>
    <name evidence="7" type="ORF">L0M99_08255</name>
</gene>
<feature type="compositionally biased region" description="Polar residues" evidence="4">
    <location>
        <begin position="1"/>
        <end position="15"/>
    </location>
</feature>
<evidence type="ECO:0000256" key="2">
    <source>
        <dbReference type="ARBA" id="ARBA00022670"/>
    </source>
</evidence>
<dbReference type="SUPFAM" id="SSF50156">
    <property type="entry name" value="PDZ domain-like"/>
    <property type="match status" value="1"/>
</dbReference>
<keyword evidence="5" id="KW-0812">Transmembrane</keyword>
<feature type="compositionally biased region" description="Pro residues" evidence="4">
    <location>
        <begin position="156"/>
        <end position="166"/>
    </location>
</feature>